<reference evidence="1 2" key="1">
    <citation type="submission" date="2020-11" db="EMBL/GenBank/DDBJ databases">
        <title>Pseudomonas fulva producing VIM-24.</title>
        <authorList>
            <person name="Liu S."/>
        </authorList>
    </citation>
    <scope>NUCLEOTIDE SEQUENCE [LARGE SCALE GENOMIC DNA]</scope>
    <source>
        <strain evidence="1 2">ZDHY414</strain>
        <plasmid evidence="1 2">pVIM-24-ZDHY414</plasmid>
    </source>
</reference>
<organism evidence="1 2">
    <name type="scientific">Pseudomonas fulva</name>
    <dbReference type="NCBI Taxonomy" id="47880"/>
    <lineage>
        <taxon>Bacteria</taxon>
        <taxon>Pseudomonadati</taxon>
        <taxon>Pseudomonadota</taxon>
        <taxon>Gammaproteobacteria</taxon>
        <taxon>Pseudomonadales</taxon>
        <taxon>Pseudomonadaceae</taxon>
        <taxon>Pseudomonas</taxon>
    </lineage>
</organism>
<geneLocation type="plasmid" evidence="1 2">
    <name>pVIM-24-ZDHY414</name>
</geneLocation>
<dbReference type="AlphaFoldDB" id="A0A7S9LCF7"/>
<dbReference type="RefSeq" id="WP_196110763.1">
    <property type="nucleotide sequence ID" value="NZ_CP064945.1"/>
</dbReference>
<name>A0A7S9LCF7_9PSED</name>
<dbReference type="EMBL" id="CP064948">
    <property type="protein sequence ID" value="QPH51622.1"/>
    <property type="molecule type" value="Genomic_DNA"/>
</dbReference>
<proteinExistence type="predicted"/>
<accession>A0A7S9LCF7</accession>
<keyword evidence="1" id="KW-0614">Plasmid</keyword>
<protein>
    <submittedName>
        <fullName evidence="1">Uncharacterized protein</fullName>
    </submittedName>
</protein>
<evidence type="ECO:0000313" key="1">
    <source>
        <dbReference type="EMBL" id="QPH51622.1"/>
    </source>
</evidence>
<evidence type="ECO:0000313" key="2">
    <source>
        <dbReference type="Proteomes" id="UP000594430"/>
    </source>
</evidence>
<dbReference type="Proteomes" id="UP000594430">
    <property type="component" value="Plasmid pVIM-24-ZDHY414"/>
</dbReference>
<sequence length="91" mass="10266">MEIADFKVGTTYAMTIVPYLDCEPGEEFQRTLKVLEPATKENSLMECGPDAEVPTDEVLAQWRQFLRVQDTHGNIRLQWPGVIVKAEEVAA</sequence>
<gene>
    <name evidence="1" type="ORF">IZU98_25450</name>
</gene>